<evidence type="ECO:0000313" key="15">
    <source>
        <dbReference type="Proteomes" id="UP001595973"/>
    </source>
</evidence>
<keyword evidence="15" id="KW-1185">Reference proteome</keyword>
<evidence type="ECO:0000256" key="4">
    <source>
        <dbReference type="ARBA" id="ARBA00011738"/>
    </source>
</evidence>
<evidence type="ECO:0000256" key="7">
    <source>
        <dbReference type="ARBA" id="ARBA00022898"/>
    </source>
</evidence>
<evidence type="ECO:0000259" key="13">
    <source>
        <dbReference type="Pfam" id="PF09084"/>
    </source>
</evidence>
<dbReference type="RefSeq" id="WP_380716001.1">
    <property type="nucleotide sequence ID" value="NZ_JBHSGI010000002.1"/>
</dbReference>
<feature type="domain" description="SsuA/THI5-like" evidence="13">
    <location>
        <begin position="33"/>
        <end position="244"/>
    </location>
</feature>
<comment type="pathway">
    <text evidence="2">Cofactor biosynthesis; thiamine diphosphate biosynthesis.</text>
</comment>
<comment type="subunit">
    <text evidence="4">Homodimer.</text>
</comment>
<feature type="chain" id="PRO_5045809958" description="Thiamine pyrimidine synthase" evidence="12">
    <location>
        <begin position="20"/>
        <end position="320"/>
    </location>
</feature>
<evidence type="ECO:0000256" key="11">
    <source>
        <dbReference type="ARBA" id="ARBA00048179"/>
    </source>
</evidence>
<accession>A0ABV9KC29</accession>
<evidence type="ECO:0000256" key="9">
    <source>
        <dbReference type="ARBA" id="ARBA00023004"/>
    </source>
</evidence>
<keyword evidence="8" id="KW-0784">Thiamine biosynthesis</keyword>
<comment type="function">
    <text evidence="1">Responsible for the formation of the pyrimidine heterocycle in the thiamine biosynthesis pathway. Catalyzes the formation of hydroxymethylpyrimidine phosphate (HMP-P) from histidine and pyridoxal phosphate (PLP). The protein uses PLP and the active site histidine to form HMP-P, generating an inactive enzyme. The enzyme can only undergo a single turnover, which suggests it is a suicide enzyme.</text>
</comment>
<keyword evidence="7" id="KW-0663">Pyridoxal phosphate</keyword>
<evidence type="ECO:0000256" key="8">
    <source>
        <dbReference type="ARBA" id="ARBA00022977"/>
    </source>
</evidence>
<protein>
    <recommendedName>
        <fullName evidence="10">Thiamine pyrimidine synthase</fullName>
    </recommendedName>
</protein>
<evidence type="ECO:0000256" key="5">
    <source>
        <dbReference type="ARBA" id="ARBA00022679"/>
    </source>
</evidence>
<dbReference type="Gene3D" id="3.40.190.10">
    <property type="entry name" value="Periplasmic binding protein-like II"/>
    <property type="match status" value="2"/>
</dbReference>
<evidence type="ECO:0000256" key="6">
    <source>
        <dbReference type="ARBA" id="ARBA00022723"/>
    </source>
</evidence>
<keyword evidence="5" id="KW-0808">Transferase</keyword>
<dbReference type="PANTHER" id="PTHR31528:SF1">
    <property type="entry name" value="4-AMINO-5-HYDROXYMETHYL-2-METHYLPYRIMIDINE PHOSPHATE SYNTHASE THI11-RELATED"/>
    <property type="match status" value="1"/>
</dbReference>
<sequence>MRYPLLAAAVTLLAMPAHAETKVRLGLDWGYLPYHAPIALGIEKGYFKDEGIDLFMEPGRGSASTAIMLGEDNYDIAHINTSNAAVAISKGVPIKTVAVYQTRTAASFIGIKGKVTLDSVEAIKGYRIGSTPGGSDQLSLRIFRAVNDLGEMDLDVVSLDANAKQAGLMSGNVEVISGDGFAYGAIIRGTGQEAEVFSLADAGVPLMGFGYSANTEFLESNPEVITAFLRAVKRSWQDAFADPEGTCEQGRAKLELTHKQAACVDYLKGLMAISDDPSSPSWGARSDEEWAALISTLAEVGEIQSPGAPDTYYTNALLPN</sequence>
<evidence type="ECO:0000313" key="14">
    <source>
        <dbReference type="EMBL" id="MFC4667767.1"/>
    </source>
</evidence>
<dbReference type="Pfam" id="PF09084">
    <property type="entry name" value="NMT1"/>
    <property type="match status" value="1"/>
</dbReference>
<dbReference type="InterPro" id="IPR015168">
    <property type="entry name" value="SsuA/THI5"/>
</dbReference>
<dbReference type="Proteomes" id="UP001595973">
    <property type="component" value="Unassembled WGS sequence"/>
</dbReference>
<organism evidence="14 15">
    <name type="scientific">Seohaeicola nanhaiensis</name>
    <dbReference type="NCBI Taxonomy" id="1387282"/>
    <lineage>
        <taxon>Bacteria</taxon>
        <taxon>Pseudomonadati</taxon>
        <taxon>Pseudomonadota</taxon>
        <taxon>Alphaproteobacteria</taxon>
        <taxon>Rhodobacterales</taxon>
        <taxon>Roseobacteraceae</taxon>
        <taxon>Seohaeicola</taxon>
    </lineage>
</organism>
<proteinExistence type="inferred from homology"/>
<dbReference type="InterPro" id="IPR027939">
    <property type="entry name" value="NMT1/THI5"/>
</dbReference>
<reference evidence="15" key="1">
    <citation type="journal article" date="2019" name="Int. J. Syst. Evol. Microbiol.">
        <title>The Global Catalogue of Microorganisms (GCM) 10K type strain sequencing project: providing services to taxonomists for standard genome sequencing and annotation.</title>
        <authorList>
            <consortium name="The Broad Institute Genomics Platform"/>
            <consortium name="The Broad Institute Genome Sequencing Center for Infectious Disease"/>
            <person name="Wu L."/>
            <person name="Ma J."/>
        </authorList>
    </citation>
    <scope>NUCLEOTIDE SEQUENCE [LARGE SCALE GENOMIC DNA]</scope>
    <source>
        <strain evidence="15">CGMCC 4.7283</strain>
    </source>
</reference>
<feature type="signal peptide" evidence="12">
    <location>
        <begin position="1"/>
        <end position="19"/>
    </location>
</feature>
<evidence type="ECO:0000256" key="10">
    <source>
        <dbReference type="ARBA" id="ARBA00033171"/>
    </source>
</evidence>
<evidence type="ECO:0000256" key="2">
    <source>
        <dbReference type="ARBA" id="ARBA00004948"/>
    </source>
</evidence>
<keyword evidence="6" id="KW-0479">Metal-binding</keyword>
<evidence type="ECO:0000256" key="3">
    <source>
        <dbReference type="ARBA" id="ARBA00009406"/>
    </source>
</evidence>
<comment type="catalytic activity">
    <reaction evidence="11">
        <text>N(6)-(pyridoxal phosphate)-L-lysyl-[4-amino-5-hydroxymethyl-2-methylpyrimidine phosphate synthase] + L-histidyl-[4-amino-5-hydroxymethyl-2-methylpyrimidine phosphate synthase] + 2 Fe(3+) + 4 H2O = L-lysyl-[4-amino-5-hydroxymethyl-2-methylpyrimidine phosphate synthase] + (2S)-2-amino-5-hydroxy-4-oxopentanoyl-[4-amino-5-hydroxymethyl-2-methylpyrimidine phosphate synthase] + 4-amino-2-methyl-5-(phosphooxymethyl)pyrimidine + 3-oxopropanoate + 2 Fe(2+) + 2 H(+)</text>
        <dbReference type="Rhea" id="RHEA:65756"/>
        <dbReference type="Rhea" id="RHEA-COMP:16892"/>
        <dbReference type="Rhea" id="RHEA-COMP:16893"/>
        <dbReference type="Rhea" id="RHEA-COMP:16894"/>
        <dbReference type="Rhea" id="RHEA-COMP:16895"/>
        <dbReference type="ChEBI" id="CHEBI:15377"/>
        <dbReference type="ChEBI" id="CHEBI:15378"/>
        <dbReference type="ChEBI" id="CHEBI:29033"/>
        <dbReference type="ChEBI" id="CHEBI:29034"/>
        <dbReference type="ChEBI" id="CHEBI:29969"/>
        <dbReference type="ChEBI" id="CHEBI:29979"/>
        <dbReference type="ChEBI" id="CHEBI:33190"/>
        <dbReference type="ChEBI" id="CHEBI:58354"/>
        <dbReference type="ChEBI" id="CHEBI:143915"/>
        <dbReference type="ChEBI" id="CHEBI:157692"/>
    </reaction>
    <physiologicalReaction direction="left-to-right" evidence="11">
        <dbReference type="Rhea" id="RHEA:65757"/>
    </physiologicalReaction>
</comment>
<name>A0ABV9KC29_9RHOB</name>
<dbReference type="PANTHER" id="PTHR31528">
    <property type="entry name" value="4-AMINO-5-HYDROXYMETHYL-2-METHYLPYRIMIDINE PHOSPHATE SYNTHASE THI11-RELATED"/>
    <property type="match status" value="1"/>
</dbReference>
<dbReference type="EMBL" id="JBHSGI010000002">
    <property type="protein sequence ID" value="MFC4667767.1"/>
    <property type="molecule type" value="Genomic_DNA"/>
</dbReference>
<comment type="caution">
    <text evidence="14">The sequence shown here is derived from an EMBL/GenBank/DDBJ whole genome shotgun (WGS) entry which is preliminary data.</text>
</comment>
<comment type="similarity">
    <text evidence="3">Belongs to the NMT1/THI5 family.</text>
</comment>
<gene>
    <name evidence="14" type="ORF">ACFO5X_04310</name>
</gene>
<dbReference type="SUPFAM" id="SSF53850">
    <property type="entry name" value="Periplasmic binding protein-like II"/>
    <property type="match status" value="1"/>
</dbReference>
<keyword evidence="12" id="KW-0732">Signal</keyword>
<evidence type="ECO:0000256" key="12">
    <source>
        <dbReference type="SAM" id="SignalP"/>
    </source>
</evidence>
<keyword evidence="9" id="KW-0408">Iron</keyword>
<evidence type="ECO:0000256" key="1">
    <source>
        <dbReference type="ARBA" id="ARBA00003469"/>
    </source>
</evidence>